<evidence type="ECO:0000313" key="7">
    <source>
        <dbReference type="EMBL" id="RGV76649.1"/>
    </source>
</evidence>
<keyword evidence="1" id="KW-0145">Chemotaxis</keyword>
<dbReference type="GO" id="GO:0006935">
    <property type="term" value="P:chemotaxis"/>
    <property type="evidence" value="ECO:0007669"/>
    <property type="project" value="UniProtKB-KW"/>
</dbReference>
<organism evidence="7 10">
    <name type="scientific">Enterocloster bolteae</name>
    <dbReference type="NCBI Taxonomy" id="208479"/>
    <lineage>
        <taxon>Bacteria</taxon>
        <taxon>Bacillati</taxon>
        <taxon>Bacillota</taxon>
        <taxon>Clostridia</taxon>
        <taxon>Lachnospirales</taxon>
        <taxon>Lachnospiraceae</taxon>
        <taxon>Enterocloster</taxon>
    </lineage>
</organism>
<evidence type="ECO:0000256" key="2">
    <source>
        <dbReference type="ARBA" id="ARBA00029447"/>
    </source>
</evidence>
<dbReference type="SMART" id="SM00304">
    <property type="entry name" value="HAMP"/>
    <property type="match status" value="2"/>
</dbReference>
<comment type="similarity">
    <text evidence="2">Belongs to the methyl-accepting chemotaxis (MCP) protein family.</text>
</comment>
<dbReference type="AlphaFoldDB" id="A0A412Z977"/>
<keyword evidence="4" id="KW-0812">Transmembrane</keyword>
<evidence type="ECO:0000259" key="5">
    <source>
        <dbReference type="PROSITE" id="PS50111"/>
    </source>
</evidence>
<feature type="transmembrane region" description="Helical" evidence="4">
    <location>
        <begin position="188"/>
        <end position="210"/>
    </location>
</feature>
<evidence type="ECO:0000259" key="6">
    <source>
        <dbReference type="PROSITE" id="PS50885"/>
    </source>
</evidence>
<name>A0A412Z977_9FIRM</name>
<dbReference type="GO" id="GO:0005886">
    <property type="term" value="C:plasma membrane"/>
    <property type="evidence" value="ECO:0007669"/>
    <property type="project" value="TreeGrafter"/>
</dbReference>
<dbReference type="RefSeq" id="WP_002568604.1">
    <property type="nucleotide sequence ID" value="NZ_CABKUK010000004.1"/>
</dbReference>
<evidence type="ECO:0000313" key="8">
    <source>
        <dbReference type="EMBL" id="RHC47451.1"/>
    </source>
</evidence>
<dbReference type="InterPro" id="IPR024478">
    <property type="entry name" value="HlyB_4HB_MCP"/>
</dbReference>
<dbReference type="Pfam" id="PF00672">
    <property type="entry name" value="HAMP"/>
    <property type="match status" value="1"/>
</dbReference>
<feature type="domain" description="HAMP" evidence="6">
    <location>
        <begin position="212"/>
        <end position="264"/>
    </location>
</feature>
<dbReference type="Gene3D" id="6.10.340.10">
    <property type="match status" value="1"/>
</dbReference>
<keyword evidence="4" id="KW-0472">Membrane</keyword>
<evidence type="ECO:0000313" key="10">
    <source>
        <dbReference type="Proteomes" id="UP000284543"/>
    </source>
</evidence>
<dbReference type="EMBL" id="QRZM01000003">
    <property type="protein sequence ID" value="RGV76649.1"/>
    <property type="molecule type" value="Genomic_DNA"/>
</dbReference>
<gene>
    <name evidence="8" type="ORF">DW839_29975</name>
    <name evidence="7" type="ORF">DWW02_08760</name>
</gene>
<dbReference type="PRINTS" id="PR00260">
    <property type="entry name" value="CHEMTRNSDUCR"/>
</dbReference>
<dbReference type="PANTHER" id="PTHR43531:SF11">
    <property type="entry name" value="METHYL-ACCEPTING CHEMOTAXIS PROTEIN 3"/>
    <property type="match status" value="1"/>
</dbReference>
<evidence type="ECO:0000256" key="3">
    <source>
        <dbReference type="PROSITE-ProRule" id="PRU00284"/>
    </source>
</evidence>
<dbReference type="PANTHER" id="PTHR43531">
    <property type="entry name" value="PROTEIN ICFG"/>
    <property type="match status" value="1"/>
</dbReference>
<proteinExistence type="inferred from homology"/>
<dbReference type="GO" id="GO:0004888">
    <property type="term" value="F:transmembrane signaling receptor activity"/>
    <property type="evidence" value="ECO:0007669"/>
    <property type="project" value="InterPro"/>
</dbReference>
<dbReference type="Proteomes" id="UP000284543">
    <property type="component" value="Unassembled WGS sequence"/>
</dbReference>
<dbReference type="Gene3D" id="1.10.287.950">
    <property type="entry name" value="Methyl-accepting chemotaxis protein"/>
    <property type="match status" value="1"/>
</dbReference>
<dbReference type="Proteomes" id="UP000283975">
    <property type="component" value="Unassembled WGS sequence"/>
</dbReference>
<dbReference type="PROSITE" id="PS50885">
    <property type="entry name" value="HAMP"/>
    <property type="match status" value="1"/>
</dbReference>
<dbReference type="SMART" id="SM00283">
    <property type="entry name" value="MA"/>
    <property type="match status" value="1"/>
</dbReference>
<dbReference type="Pfam" id="PF00015">
    <property type="entry name" value="MCPsignal"/>
    <property type="match status" value="1"/>
</dbReference>
<sequence>MRERFRNYKTGRKMVIAFFSIILLYVVTVTVAIVNVETISSRMEAIYADQFANVQSSLRMTASLRAVGRNIAILAATEGLVDEDEYLQNTRELIRDEQAALSELSTGYITAPEKVEELNEKFQILAETRARIMTLLEAGEDERVLSLYADEYLPRSNDVRIVLSEVADLSAEETAASIETEHHSNHRVIIMLVILSAVCIAATILICSMVTRNIVRPINEVKEASNTISNGRLNIALGYRSKDELGQLADDIRRTAKVLNSYVSEIQSGLTALGNGRLNYRSEVEFKGDFVALGNGLKEISRLLRNSLQQINSSAEQVSLGAEQVSNSSQALAQGASEQAGSIEELAVSINEIAQSVKDNADSAVDSSRQAALVGQKLEECDGQMETLMKSIHEVKNNSGKITGIVRQIEDIAFQTNILALNAAVEAARAGDAGRGFSVVAEEVRRLATKTAGASKLTAELVEKNSDAVSDGMDAVNLTAQTLKTSVEGARQVSHKMDKISETSVQQADAITQIRKSVELISEIVQGNSATSEESAAASEELSAQAQLLKELVERFEF</sequence>
<keyword evidence="4" id="KW-1133">Transmembrane helix</keyword>
<reference evidence="9 10" key="1">
    <citation type="submission" date="2018-08" db="EMBL/GenBank/DDBJ databases">
        <title>A genome reference for cultivated species of the human gut microbiota.</title>
        <authorList>
            <person name="Zou Y."/>
            <person name="Xue W."/>
            <person name="Luo G."/>
        </authorList>
    </citation>
    <scope>NUCLEOTIDE SEQUENCE [LARGE SCALE GENOMIC DNA]</scope>
    <source>
        <strain evidence="7 10">AF14-18</strain>
        <strain evidence="8 9">AM35-14</strain>
    </source>
</reference>
<dbReference type="GO" id="GO:0007165">
    <property type="term" value="P:signal transduction"/>
    <property type="evidence" value="ECO:0007669"/>
    <property type="project" value="UniProtKB-KW"/>
</dbReference>
<dbReference type="PROSITE" id="PS50111">
    <property type="entry name" value="CHEMOTAXIS_TRANSDUC_2"/>
    <property type="match status" value="1"/>
</dbReference>
<dbReference type="InterPro" id="IPR004090">
    <property type="entry name" value="Chemotax_Me-accpt_rcpt"/>
</dbReference>
<accession>A0A412Z977</accession>
<dbReference type="Pfam" id="PF12729">
    <property type="entry name" value="4HB_MCP_1"/>
    <property type="match status" value="1"/>
</dbReference>
<dbReference type="CDD" id="cd06225">
    <property type="entry name" value="HAMP"/>
    <property type="match status" value="1"/>
</dbReference>
<dbReference type="EMBL" id="QSHZ01000054">
    <property type="protein sequence ID" value="RHC47451.1"/>
    <property type="molecule type" value="Genomic_DNA"/>
</dbReference>
<keyword evidence="3" id="KW-0807">Transducer</keyword>
<dbReference type="SUPFAM" id="SSF58104">
    <property type="entry name" value="Methyl-accepting chemotaxis protein (MCP) signaling domain"/>
    <property type="match status" value="1"/>
</dbReference>
<evidence type="ECO:0000256" key="1">
    <source>
        <dbReference type="ARBA" id="ARBA00022500"/>
    </source>
</evidence>
<dbReference type="InterPro" id="IPR051310">
    <property type="entry name" value="MCP_chemotaxis"/>
</dbReference>
<comment type="caution">
    <text evidence="7">The sequence shown here is derived from an EMBL/GenBank/DDBJ whole genome shotgun (WGS) entry which is preliminary data.</text>
</comment>
<dbReference type="InterPro" id="IPR004089">
    <property type="entry name" value="MCPsignal_dom"/>
</dbReference>
<dbReference type="KEGG" id="cbol:CGC65_22645"/>
<dbReference type="InterPro" id="IPR003660">
    <property type="entry name" value="HAMP_dom"/>
</dbReference>
<evidence type="ECO:0000256" key="4">
    <source>
        <dbReference type="SAM" id="Phobius"/>
    </source>
</evidence>
<protein>
    <submittedName>
        <fullName evidence="7">Methyl-accepting chemotaxis protein</fullName>
    </submittedName>
</protein>
<feature type="domain" description="Methyl-accepting transducer" evidence="5">
    <location>
        <begin position="314"/>
        <end position="543"/>
    </location>
</feature>
<evidence type="ECO:0000313" key="9">
    <source>
        <dbReference type="Proteomes" id="UP000283975"/>
    </source>
</evidence>